<name>A0ABW1J6N5_9PSEU</name>
<sequence length="130" mass="14593">MRTHTHDTEPTRTDYARRVTEALAELDRQHSQAAAMPHNSDAEHAARAARLALICARTAAWWGVLARETYRDSNAYELHGRAAVIAQHTEKDRARFWRDAAADWQARAEHRPTSDAAGALSNWHELGVTA</sequence>
<accession>A0ABW1J6N5</accession>
<dbReference type="EMBL" id="JBHSQW010000035">
    <property type="protein sequence ID" value="MFC5996020.1"/>
    <property type="molecule type" value="Genomic_DNA"/>
</dbReference>
<protein>
    <submittedName>
        <fullName evidence="1">Uncharacterized protein</fullName>
    </submittedName>
</protein>
<dbReference type="RefSeq" id="WP_379586461.1">
    <property type="nucleotide sequence ID" value="NZ_JBHSQW010000035.1"/>
</dbReference>
<keyword evidence="2" id="KW-1185">Reference proteome</keyword>
<gene>
    <name evidence="1" type="ORF">ACFQE5_17585</name>
</gene>
<evidence type="ECO:0000313" key="2">
    <source>
        <dbReference type="Proteomes" id="UP001596302"/>
    </source>
</evidence>
<comment type="caution">
    <text evidence="1">The sequence shown here is derived from an EMBL/GenBank/DDBJ whole genome shotgun (WGS) entry which is preliminary data.</text>
</comment>
<organism evidence="1 2">
    <name type="scientific">Pseudonocardia hispaniensis</name>
    <dbReference type="NCBI Taxonomy" id="904933"/>
    <lineage>
        <taxon>Bacteria</taxon>
        <taxon>Bacillati</taxon>
        <taxon>Actinomycetota</taxon>
        <taxon>Actinomycetes</taxon>
        <taxon>Pseudonocardiales</taxon>
        <taxon>Pseudonocardiaceae</taxon>
        <taxon>Pseudonocardia</taxon>
    </lineage>
</organism>
<reference evidence="2" key="1">
    <citation type="journal article" date="2019" name="Int. J. Syst. Evol. Microbiol.">
        <title>The Global Catalogue of Microorganisms (GCM) 10K type strain sequencing project: providing services to taxonomists for standard genome sequencing and annotation.</title>
        <authorList>
            <consortium name="The Broad Institute Genomics Platform"/>
            <consortium name="The Broad Institute Genome Sequencing Center for Infectious Disease"/>
            <person name="Wu L."/>
            <person name="Ma J."/>
        </authorList>
    </citation>
    <scope>NUCLEOTIDE SEQUENCE [LARGE SCALE GENOMIC DNA]</scope>
    <source>
        <strain evidence="2">CCM 8391</strain>
    </source>
</reference>
<proteinExistence type="predicted"/>
<evidence type="ECO:0000313" key="1">
    <source>
        <dbReference type="EMBL" id="MFC5996020.1"/>
    </source>
</evidence>
<dbReference type="Proteomes" id="UP001596302">
    <property type="component" value="Unassembled WGS sequence"/>
</dbReference>